<sequence>MKKIIISLLSTSLIISSSCITTSCSGDNLKYGPAITNSNITFNYLYVQSVNNENTYTDNNDLKVIEWINDTVKKIKLYNWEISLDVNMNPKDNILLLVYKFDRYSSEDYTNNNEKLMYFNIYLFFNLDGVWKNINNLLVSGIYQYIVLKVKTDEGGMK</sequence>
<dbReference type="RefSeq" id="WP_094049063.1">
    <property type="nucleotide sequence ID" value="NZ_CP022535.1"/>
</dbReference>
<dbReference type="EMBL" id="CP022535">
    <property type="protein sequence ID" value="ASP28384.1"/>
    <property type="molecule type" value="Genomic_DNA"/>
</dbReference>
<evidence type="ECO:0000313" key="2">
    <source>
        <dbReference type="EMBL" id="ASP28384.1"/>
    </source>
</evidence>
<feature type="chain" id="PRO_5012194715" description="Lipoprotein" evidence="1">
    <location>
        <begin position="22"/>
        <end position="158"/>
    </location>
</feature>
<keyword evidence="3" id="KW-1185">Reference proteome</keyword>
<evidence type="ECO:0000256" key="1">
    <source>
        <dbReference type="SAM" id="SignalP"/>
    </source>
</evidence>
<accession>A0A222EQ27</accession>
<protein>
    <recommendedName>
        <fullName evidence="4">Lipoprotein</fullName>
    </recommendedName>
</protein>
<evidence type="ECO:0000313" key="3">
    <source>
        <dbReference type="Proteomes" id="UP000203229"/>
    </source>
</evidence>
<dbReference type="PROSITE" id="PS51257">
    <property type="entry name" value="PROKAR_LIPOPROTEIN"/>
    <property type="match status" value="1"/>
</dbReference>
<evidence type="ECO:0008006" key="4">
    <source>
        <dbReference type="Google" id="ProtNLM"/>
    </source>
</evidence>
<reference evidence="2 3" key="1">
    <citation type="submission" date="2017-07" db="EMBL/GenBank/DDBJ databases">
        <title>Complete genome sequence of Spiroplasma corruscae EC-1 (DSM 19793).</title>
        <authorList>
            <person name="Tsai Y.-M."/>
            <person name="Lo W.-S."/>
            <person name="Kuo C.-H."/>
        </authorList>
    </citation>
    <scope>NUCLEOTIDE SEQUENCE [LARGE SCALE GENOMIC DNA]</scope>
    <source>
        <strain evidence="2 3">EC-1</strain>
    </source>
</reference>
<dbReference type="AlphaFoldDB" id="A0A222EQ27"/>
<dbReference type="KEGG" id="scou:SCORR_v1c06120"/>
<feature type="signal peptide" evidence="1">
    <location>
        <begin position="1"/>
        <end position="21"/>
    </location>
</feature>
<dbReference type="OrthoDB" id="9903995at2"/>
<gene>
    <name evidence="2" type="ORF">SCORR_v1c06120</name>
</gene>
<dbReference type="Proteomes" id="UP000203229">
    <property type="component" value="Chromosome"/>
</dbReference>
<proteinExistence type="predicted"/>
<name>A0A222EQ27_9MOLU</name>
<organism evidence="2 3">
    <name type="scientific">Spiroplasma corruscae</name>
    <dbReference type="NCBI Taxonomy" id="216934"/>
    <lineage>
        <taxon>Bacteria</taxon>
        <taxon>Bacillati</taxon>
        <taxon>Mycoplasmatota</taxon>
        <taxon>Mollicutes</taxon>
        <taxon>Entomoplasmatales</taxon>
        <taxon>Spiroplasmataceae</taxon>
        <taxon>Spiroplasma</taxon>
    </lineage>
</organism>
<keyword evidence="1" id="KW-0732">Signal</keyword>